<accession>A0ABR7YYT4</accession>
<evidence type="ECO:0000313" key="10">
    <source>
        <dbReference type="Proteomes" id="UP000805841"/>
    </source>
</evidence>
<dbReference type="Pfam" id="PF11182">
    <property type="entry name" value="AlgF"/>
    <property type="match status" value="1"/>
</dbReference>
<gene>
    <name evidence="9" type="ORF">HAQ05_06120</name>
</gene>
<reference evidence="9 10" key="1">
    <citation type="journal article" date="2020" name="Insects">
        <title>Bacteria Belonging to Pseudomonas typographi sp. nov. from the Bark Beetle Ips typographus Have Genomic Potential to Aid in the Host Ecology.</title>
        <authorList>
            <person name="Peral-Aranega E."/>
            <person name="Saati-Santamaria Z."/>
            <person name="Kolarik M."/>
            <person name="Rivas R."/>
            <person name="Garcia-Fraile P."/>
        </authorList>
    </citation>
    <scope>NUCLEOTIDE SEQUENCE [LARGE SCALE GENOMIC DNA]</scope>
    <source>
        <strain evidence="9 10">CA3A</strain>
    </source>
</reference>
<evidence type="ECO:0000256" key="5">
    <source>
        <dbReference type="ARBA" id="ARBA00022729"/>
    </source>
</evidence>
<comment type="similarity">
    <text evidence="3">Belongs to the AlgF family.</text>
</comment>
<evidence type="ECO:0000256" key="2">
    <source>
        <dbReference type="ARBA" id="ARBA00005182"/>
    </source>
</evidence>
<comment type="subcellular location">
    <subcellularLocation>
        <location evidence="1">Periplasm</location>
    </subcellularLocation>
</comment>
<keyword evidence="5 8" id="KW-0732">Signal</keyword>
<feature type="chain" id="PRO_5047524289" description="Alginate biosynthesis protein AlgF" evidence="8">
    <location>
        <begin position="36"/>
        <end position="220"/>
    </location>
</feature>
<proteinExistence type="inferred from homology"/>
<evidence type="ECO:0000256" key="8">
    <source>
        <dbReference type="SAM" id="SignalP"/>
    </source>
</evidence>
<keyword evidence="6" id="KW-0574">Periplasm</keyword>
<evidence type="ECO:0000256" key="3">
    <source>
        <dbReference type="ARBA" id="ARBA00010033"/>
    </source>
</evidence>
<evidence type="ECO:0000256" key="1">
    <source>
        <dbReference type="ARBA" id="ARBA00004418"/>
    </source>
</evidence>
<dbReference type="RefSeq" id="WP_190418471.1">
    <property type="nucleotide sequence ID" value="NZ_JAAOCA010000006.1"/>
</dbReference>
<protein>
    <recommendedName>
        <fullName evidence="4">Alginate biosynthesis protein AlgF</fullName>
    </recommendedName>
</protein>
<evidence type="ECO:0000256" key="4">
    <source>
        <dbReference type="ARBA" id="ARBA00013964"/>
    </source>
</evidence>
<organism evidence="9 10">
    <name type="scientific">Pseudomonas typographi</name>
    <dbReference type="NCBI Taxonomy" id="2715964"/>
    <lineage>
        <taxon>Bacteria</taxon>
        <taxon>Pseudomonadati</taxon>
        <taxon>Pseudomonadota</taxon>
        <taxon>Gammaproteobacteria</taxon>
        <taxon>Pseudomonadales</taxon>
        <taxon>Pseudomonadaceae</taxon>
        <taxon>Pseudomonas</taxon>
    </lineage>
</organism>
<evidence type="ECO:0000313" key="9">
    <source>
        <dbReference type="EMBL" id="MBD1598281.1"/>
    </source>
</evidence>
<feature type="signal peptide" evidence="8">
    <location>
        <begin position="1"/>
        <end position="35"/>
    </location>
</feature>
<comment type="pathway">
    <text evidence="2">Glycan biosynthesis; alginate biosynthesis.</text>
</comment>
<keyword evidence="7" id="KW-0016">Alginate biosynthesis</keyword>
<dbReference type="EMBL" id="JAAOCA010000006">
    <property type="protein sequence ID" value="MBD1598281.1"/>
    <property type="molecule type" value="Genomic_DNA"/>
</dbReference>
<sequence>MQTLATAPRRNTTTRVAKLCALAAGLSLLSLNAFAGGDSALYPTAPKGSAFVRVYNASSQEITPSIGTAKFTAISPTKSSAYAFVPGGSYTAQLGGSSLPITLTSDHYYTVVNETSGAKLVEESKFENKQKARLDVQNLTDQSLTLKTADGKTEVVPNVAPSKGGAREINPVKVSLALYSGDKKVADVKPVTLERGQITSLYVTGSGSNLKPEWVIPPAS</sequence>
<evidence type="ECO:0000256" key="7">
    <source>
        <dbReference type="ARBA" id="ARBA00022841"/>
    </source>
</evidence>
<keyword evidence="10" id="KW-1185">Reference proteome</keyword>
<dbReference type="InterPro" id="IPR035422">
    <property type="entry name" value="AlgF"/>
</dbReference>
<evidence type="ECO:0000256" key="6">
    <source>
        <dbReference type="ARBA" id="ARBA00022764"/>
    </source>
</evidence>
<name>A0ABR7YYT4_9PSED</name>
<dbReference type="Proteomes" id="UP000805841">
    <property type="component" value="Unassembled WGS sequence"/>
</dbReference>
<comment type="caution">
    <text evidence="9">The sequence shown here is derived from an EMBL/GenBank/DDBJ whole genome shotgun (WGS) entry which is preliminary data.</text>
</comment>